<reference evidence="2" key="1">
    <citation type="submission" date="2013-09" db="EMBL/GenBank/DDBJ databases">
        <title>The Genome Sequence of Anopheles maculatus species B.</title>
        <authorList>
            <consortium name="The Broad Institute Genomics Platform"/>
            <person name="Neafsey D.E."/>
            <person name="Besansky N."/>
            <person name="Howell P."/>
            <person name="Walton C."/>
            <person name="Young S.K."/>
            <person name="Zeng Q."/>
            <person name="Gargeya S."/>
            <person name="Fitzgerald M."/>
            <person name="Haas B."/>
            <person name="Abouelleil A."/>
            <person name="Allen A.W."/>
            <person name="Alvarado L."/>
            <person name="Arachchi H.M."/>
            <person name="Berlin A.M."/>
            <person name="Chapman S.B."/>
            <person name="Gainer-Dewar J."/>
            <person name="Goldberg J."/>
            <person name="Griggs A."/>
            <person name="Gujja S."/>
            <person name="Hansen M."/>
            <person name="Howarth C."/>
            <person name="Imamovic A."/>
            <person name="Ireland A."/>
            <person name="Larimer J."/>
            <person name="McCowan C."/>
            <person name="Murphy C."/>
            <person name="Pearson M."/>
            <person name="Poon T.W."/>
            <person name="Priest M."/>
            <person name="Roberts A."/>
            <person name="Saif S."/>
            <person name="Shea T."/>
            <person name="Sisk P."/>
            <person name="Sykes S."/>
            <person name="Wortman J."/>
            <person name="Nusbaum C."/>
            <person name="Birren B."/>
        </authorList>
    </citation>
    <scope>NUCLEOTIDE SEQUENCE [LARGE SCALE GENOMIC DNA]</scope>
    <source>
        <strain evidence="2">maculatus3</strain>
    </source>
</reference>
<dbReference type="VEuPathDB" id="VectorBase:AMAM004208"/>
<keyword evidence="2" id="KW-1185">Reference proteome</keyword>
<organism evidence="1 2">
    <name type="scientific">Anopheles maculatus</name>
    <dbReference type="NCBI Taxonomy" id="74869"/>
    <lineage>
        <taxon>Eukaryota</taxon>
        <taxon>Metazoa</taxon>
        <taxon>Ecdysozoa</taxon>
        <taxon>Arthropoda</taxon>
        <taxon>Hexapoda</taxon>
        <taxon>Insecta</taxon>
        <taxon>Pterygota</taxon>
        <taxon>Neoptera</taxon>
        <taxon>Endopterygota</taxon>
        <taxon>Diptera</taxon>
        <taxon>Nematocera</taxon>
        <taxon>Culicoidea</taxon>
        <taxon>Culicidae</taxon>
        <taxon>Anophelinae</taxon>
        <taxon>Anopheles</taxon>
        <taxon>Anopheles maculatus group</taxon>
    </lineage>
</organism>
<accession>A0A182SCT6</accession>
<reference evidence="1" key="2">
    <citation type="submission" date="2020-05" db="UniProtKB">
        <authorList>
            <consortium name="EnsemblMetazoa"/>
        </authorList>
    </citation>
    <scope>IDENTIFICATION</scope>
    <source>
        <strain evidence="1">maculatus3</strain>
    </source>
</reference>
<proteinExistence type="predicted"/>
<evidence type="ECO:0000313" key="2">
    <source>
        <dbReference type="Proteomes" id="UP000075901"/>
    </source>
</evidence>
<sequence>MADLQQLEEFVSQNVKPERTIKCFPDGISFEQFATICDLPGAPDATKKALQTPVLLQLRNAPLKEDEKVANIVITLQLLVDQLDSFVTLQQYAWLTSLRKA</sequence>
<dbReference type="EnsemblMetazoa" id="AMAM004208-RA">
    <property type="protein sequence ID" value="AMAM004208-PA"/>
    <property type="gene ID" value="AMAM004208"/>
</dbReference>
<dbReference type="AlphaFoldDB" id="A0A182SCT6"/>
<name>A0A182SCT6_9DIPT</name>
<dbReference type="Proteomes" id="UP000075901">
    <property type="component" value="Unassembled WGS sequence"/>
</dbReference>
<evidence type="ECO:0000313" key="1">
    <source>
        <dbReference type="EnsemblMetazoa" id="AMAM004208-PA"/>
    </source>
</evidence>
<protein>
    <submittedName>
        <fullName evidence="1">Uncharacterized protein</fullName>
    </submittedName>
</protein>